<dbReference type="InterPro" id="IPR036812">
    <property type="entry name" value="NAD(P)_OxRdtase_dom_sf"/>
</dbReference>
<dbReference type="Proteomes" id="UP001551482">
    <property type="component" value="Unassembled WGS sequence"/>
</dbReference>
<evidence type="ECO:0000256" key="1">
    <source>
        <dbReference type="ARBA" id="ARBA00023002"/>
    </source>
</evidence>
<evidence type="ECO:0000313" key="3">
    <source>
        <dbReference type="EMBL" id="MEU8139294.1"/>
    </source>
</evidence>
<keyword evidence="4" id="KW-1185">Reference proteome</keyword>
<organism evidence="3 4">
    <name type="scientific">Streptodolium elevatio</name>
    <dbReference type="NCBI Taxonomy" id="3157996"/>
    <lineage>
        <taxon>Bacteria</taxon>
        <taxon>Bacillati</taxon>
        <taxon>Actinomycetota</taxon>
        <taxon>Actinomycetes</taxon>
        <taxon>Kitasatosporales</taxon>
        <taxon>Streptomycetaceae</taxon>
        <taxon>Streptodolium</taxon>
    </lineage>
</organism>
<proteinExistence type="predicted"/>
<reference evidence="3 4" key="1">
    <citation type="submission" date="2024-06" db="EMBL/GenBank/DDBJ databases">
        <title>The Natural Products Discovery Center: Release of the First 8490 Sequenced Strains for Exploring Actinobacteria Biosynthetic Diversity.</title>
        <authorList>
            <person name="Kalkreuter E."/>
            <person name="Kautsar S.A."/>
            <person name="Yang D."/>
            <person name="Bader C.D."/>
            <person name="Teijaro C.N."/>
            <person name="Fluegel L."/>
            <person name="Davis C.M."/>
            <person name="Simpson J.R."/>
            <person name="Lauterbach L."/>
            <person name="Steele A.D."/>
            <person name="Gui C."/>
            <person name="Meng S."/>
            <person name="Li G."/>
            <person name="Viehrig K."/>
            <person name="Ye F."/>
            <person name="Su P."/>
            <person name="Kiefer A.F."/>
            <person name="Nichols A."/>
            <person name="Cepeda A.J."/>
            <person name="Yan W."/>
            <person name="Fan B."/>
            <person name="Jiang Y."/>
            <person name="Adhikari A."/>
            <person name="Zheng C.-J."/>
            <person name="Schuster L."/>
            <person name="Cowan T.M."/>
            <person name="Smanski M.J."/>
            <person name="Chevrette M.G."/>
            <person name="De Carvalho L.P.S."/>
            <person name="Shen B."/>
        </authorList>
    </citation>
    <scope>NUCLEOTIDE SEQUENCE [LARGE SCALE GENOMIC DNA]</scope>
    <source>
        <strain evidence="3 4">NPDC048946</strain>
    </source>
</reference>
<dbReference type="InterPro" id="IPR020471">
    <property type="entry name" value="AKR"/>
</dbReference>
<feature type="domain" description="NADP-dependent oxidoreductase" evidence="2">
    <location>
        <begin position="14"/>
        <end position="297"/>
    </location>
</feature>
<dbReference type="Pfam" id="PF00248">
    <property type="entry name" value="Aldo_ket_red"/>
    <property type="match status" value="1"/>
</dbReference>
<dbReference type="InterPro" id="IPR050791">
    <property type="entry name" value="Aldo-Keto_reductase"/>
</dbReference>
<protein>
    <submittedName>
        <fullName evidence="3">Aldo/keto reductase</fullName>
    </submittedName>
</protein>
<dbReference type="Gene3D" id="3.20.20.100">
    <property type="entry name" value="NADP-dependent oxidoreductase domain"/>
    <property type="match status" value="1"/>
</dbReference>
<dbReference type="SUPFAM" id="SSF51430">
    <property type="entry name" value="NAD(P)-linked oxidoreductase"/>
    <property type="match status" value="1"/>
</dbReference>
<dbReference type="PANTHER" id="PTHR43625:SF77">
    <property type="entry name" value="ALDO-KETO REDUCTASE"/>
    <property type="match status" value="1"/>
</dbReference>
<accession>A0ABV3DWQ7</accession>
<dbReference type="RefSeq" id="WP_358363301.1">
    <property type="nucleotide sequence ID" value="NZ_JBEZFP010000165.1"/>
</dbReference>
<dbReference type="EMBL" id="JBEZFP010000165">
    <property type="protein sequence ID" value="MEU8139294.1"/>
    <property type="molecule type" value="Genomic_DNA"/>
</dbReference>
<gene>
    <name evidence="3" type="ORF">AB0C36_38080</name>
</gene>
<keyword evidence="1" id="KW-0560">Oxidoreductase</keyword>
<dbReference type="InterPro" id="IPR023210">
    <property type="entry name" value="NADP_OxRdtase_dom"/>
</dbReference>
<dbReference type="PANTHER" id="PTHR43625">
    <property type="entry name" value="AFLATOXIN B1 ALDEHYDE REDUCTASE"/>
    <property type="match status" value="1"/>
</dbReference>
<name>A0ABV3DWQ7_9ACTN</name>
<comment type="caution">
    <text evidence="3">The sequence shown here is derived from an EMBL/GenBank/DDBJ whole genome shotgun (WGS) entry which is preliminary data.</text>
</comment>
<sequence>MRHLDVEGFPRLGRIGLGTWQFGSREWGYGDAYSSVTARALVGRALELGVTLFDTAEMYGWGRSERILGEALGSDAARVVVATKFLPVLPVARVVKARGYASLDRLGLDRIGIYQVHFPNRLFGMDTTMQGLAELQDEKVVDEIGVSNYDLARWRRAEHALGSRVLSNQVEFSLAKPGALDDLVPWAETNGRLVIAYSPLAQGLLGCRYDAYNPPPAFRARRRLFHPENLRRAQPLLELLQEVAAAHDATPAQIALAWTLHRGPVVAIPGASSVEQLEQNVEAAELELAEDEYAALTTQARAFEPDLRRHGPISFPSGRHSHS</sequence>
<evidence type="ECO:0000313" key="4">
    <source>
        <dbReference type="Proteomes" id="UP001551482"/>
    </source>
</evidence>
<evidence type="ECO:0000259" key="2">
    <source>
        <dbReference type="Pfam" id="PF00248"/>
    </source>
</evidence>
<dbReference type="PRINTS" id="PR00069">
    <property type="entry name" value="ALDKETRDTASE"/>
</dbReference>